<dbReference type="InterPro" id="IPR000330">
    <property type="entry name" value="SNF2_N"/>
</dbReference>
<dbReference type="Gene3D" id="3.40.50.10810">
    <property type="entry name" value="Tandem AAA-ATPase domain"/>
    <property type="match status" value="1"/>
</dbReference>
<accession>A0A0R2FSI5</accession>
<organism evidence="3 4">
    <name type="scientific">Lactobacillus selangorensis</name>
    <dbReference type="NCBI Taxonomy" id="81857"/>
    <lineage>
        <taxon>Bacteria</taxon>
        <taxon>Bacillati</taxon>
        <taxon>Bacillota</taxon>
        <taxon>Bacilli</taxon>
        <taxon>Lactobacillales</taxon>
        <taxon>Lactobacillaceae</taxon>
        <taxon>Lactobacillus</taxon>
    </lineage>
</organism>
<reference evidence="4 5" key="1">
    <citation type="journal article" date="2015" name="Genome Announc.">
        <title>Expanding the biotechnology potential of lactobacilli through comparative genomics of 213 strains and associated genera.</title>
        <authorList>
            <person name="Sun Z."/>
            <person name="Harris H.M."/>
            <person name="McCann A."/>
            <person name="Guo C."/>
            <person name="Argimon S."/>
            <person name="Zhang W."/>
            <person name="Yang X."/>
            <person name="Jeffery I.B."/>
            <person name="Cooney J.C."/>
            <person name="Kagawa T.F."/>
            <person name="Liu W."/>
            <person name="Song Y."/>
            <person name="Salvetti E."/>
            <person name="Wrobel A."/>
            <person name="Rasinkangas P."/>
            <person name="Parkhill J."/>
            <person name="Rea M.C."/>
            <person name="O'Sullivan O."/>
            <person name="Ritari J."/>
            <person name="Douillard F.P."/>
            <person name="Paul Ross R."/>
            <person name="Yang R."/>
            <person name="Briner A.E."/>
            <person name="Felis G.E."/>
            <person name="de Vos W.M."/>
            <person name="Barrangou R."/>
            <person name="Klaenhammer T.R."/>
            <person name="Caufield P.W."/>
            <person name="Cui Y."/>
            <person name="Zhang H."/>
            <person name="O'Toole P.W."/>
        </authorList>
    </citation>
    <scope>NUCLEOTIDE SEQUENCE [LARGE SCALE GENOMIC DNA]</scope>
    <source>
        <strain evidence="2 5">ATCC BAA-66</strain>
        <strain evidence="3 4">DSM 13344</strain>
    </source>
</reference>
<dbReference type="AlphaFoldDB" id="A0A0R2FSI5"/>
<dbReference type="OrthoDB" id="9760715at2"/>
<feature type="domain" description="Helicase ATP-binding" evidence="1">
    <location>
        <begin position="2"/>
        <end position="177"/>
    </location>
</feature>
<dbReference type="Gene3D" id="3.40.50.300">
    <property type="entry name" value="P-loop containing nucleotide triphosphate hydrolases"/>
    <property type="match status" value="1"/>
</dbReference>
<dbReference type="Proteomes" id="UP000051751">
    <property type="component" value="Unassembled WGS sequence"/>
</dbReference>
<dbReference type="InterPro" id="IPR014001">
    <property type="entry name" value="Helicase_ATP-bd"/>
</dbReference>
<gene>
    <name evidence="2" type="ORF">IV38_GL000128</name>
    <name evidence="3" type="ORF">IV40_GL001390</name>
</gene>
<dbReference type="Proteomes" id="UP000051645">
    <property type="component" value="Unassembled WGS sequence"/>
</dbReference>
<evidence type="ECO:0000313" key="2">
    <source>
        <dbReference type="EMBL" id="KRN29248.1"/>
    </source>
</evidence>
<dbReference type="SUPFAM" id="SSF52540">
    <property type="entry name" value="P-loop containing nucleoside triphosphate hydrolases"/>
    <property type="match status" value="2"/>
</dbReference>
<protein>
    <recommendedName>
        <fullName evidence="1">Helicase ATP-binding domain-containing protein</fullName>
    </recommendedName>
</protein>
<dbReference type="EMBL" id="JQAT01000001">
    <property type="protein sequence ID" value="KRN29248.1"/>
    <property type="molecule type" value="Genomic_DNA"/>
</dbReference>
<dbReference type="RefSeq" id="WP_057769650.1">
    <property type="nucleotide sequence ID" value="NZ_JQAT01000001.1"/>
</dbReference>
<dbReference type="Pfam" id="PF00176">
    <property type="entry name" value="SNF2-rel_dom"/>
    <property type="match status" value="1"/>
</dbReference>
<sequence>MKDESYTEGQISAVKKLERLKVGALFMRPGTGKTRTSLWLVNHTDTDFCLFLVPYQTKENIKKEIKHWGLKTPFRIEGIETLSNSDRVYLELRELLQKSKKPFIVLDESLKIKNPYAKRTRRALELGKLSEYRLVLNGTPLSKNILDLWLQMEFLSHKILKMDYRQFKDTFCKYTQFRRELAYGYYSNWAEIIDGYMNLDYLYSLIEPYVYDSDLQLNHDKSYQTINYQVVENWNKYSALRATFLNRMKYGDTESFLKLTQAMQHSYCDEPNKIRELFGIVNDKTIVFTKFIRSKEAVEQAFPHTKVLTYGKGSLGLNLQNYNRIVFFDKTFDYAQRDQAEHRIYRMGQKDDVTYYDLTGDVNLEKTMDSNIERKQSLLSMFKEIIQTDDGNYKWGQLV</sequence>
<dbReference type="EMBL" id="JQAZ01000004">
    <property type="protein sequence ID" value="KRN31394.1"/>
    <property type="molecule type" value="Genomic_DNA"/>
</dbReference>
<evidence type="ECO:0000313" key="4">
    <source>
        <dbReference type="Proteomes" id="UP000051645"/>
    </source>
</evidence>
<comment type="caution">
    <text evidence="3">The sequence shown here is derived from an EMBL/GenBank/DDBJ whole genome shotgun (WGS) entry which is preliminary data.</text>
</comment>
<dbReference type="STRING" id="81857.IV38_GL000128"/>
<keyword evidence="4" id="KW-1185">Reference proteome</keyword>
<dbReference type="PATRIC" id="fig|81857.3.peg.133"/>
<evidence type="ECO:0000313" key="5">
    <source>
        <dbReference type="Proteomes" id="UP000051751"/>
    </source>
</evidence>
<dbReference type="InterPro" id="IPR027417">
    <property type="entry name" value="P-loop_NTPase"/>
</dbReference>
<evidence type="ECO:0000259" key="1">
    <source>
        <dbReference type="SMART" id="SM00487"/>
    </source>
</evidence>
<dbReference type="GO" id="GO:0005524">
    <property type="term" value="F:ATP binding"/>
    <property type="evidence" value="ECO:0007669"/>
    <property type="project" value="InterPro"/>
</dbReference>
<dbReference type="InterPro" id="IPR038718">
    <property type="entry name" value="SNF2-like_sf"/>
</dbReference>
<dbReference type="PANTHER" id="PTHR10799">
    <property type="entry name" value="SNF2/RAD54 HELICASE FAMILY"/>
    <property type="match status" value="1"/>
</dbReference>
<dbReference type="SMART" id="SM00487">
    <property type="entry name" value="DEXDc"/>
    <property type="match status" value="1"/>
</dbReference>
<proteinExistence type="predicted"/>
<evidence type="ECO:0000313" key="3">
    <source>
        <dbReference type="EMBL" id="KRN31394.1"/>
    </source>
</evidence>
<name>A0A0R2FSI5_9LACO</name>